<name>A0A8J2JVL9_9HEXA</name>
<evidence type="ECO:0000256" key="13">
    <source>
        <dbReference type="SAM" id="Phobius"/>
    </source>
</evidence>
<dbReference type="GO" id="GO:0008045">
    <property type="term" value="P:motor neuron axon guidance"/>
    <property type="evidence" value="ECO:0007669"/>
    <property type="project" value="TreeGrafter"/>
</dbReference>
<evidence type="ECO:0000313" key="16">
    <source>
        <dbReference type="Proteomes" id="UP000708208"/>
    </source>
</evidence>
<dbReference type="SMART" id="SM00181">
    <property type="entry name" value="EGF"/>
    <property type="match status" value="8"/>
</dbReference>
<dbReference type="PANTHER" id="PTHR11219">
    <property type="entry name" value="TENEURIN AND N-ACETYLGLUCOSAMINE-1-PHOSPHODIESTER ALPHA-N-ACETYLGLUCOSAMINIDASE"/>
    <property type="match status" value="1"/>
</dbReference>
<dbReference type="GO" id="GO:0005509">
    <property type="term" value="F:calcium ion binding"/>
    <property type="evidence" value="ECO:0007669"/>
    <property type="project" value="InterPro"/>
</dbReference>
<comment type="caution">
    <text evidence="15">The sequence shown here is derived from an EMBL/GenBank/DDBJ whole genome shotgun (WGS) entry which is preliminary data.</text>
</comment>
<dbReference type="EMBL" id="CAJVCH010150744">
    <property type="protein sequence ID" value="CAG7727590.1"/>
    <property type="molecule type" value="Genomic_DNA"/>
</dbReference>
<dbReference type="InterPro" id="IPR028916">
    <property type="entry name" value="Tox-GHH_dom"/>
</dbReference>
<evidence type="ECO:0000256" key="2">
    <source>
        <dbReference type="ARBA" id="ARBA00004236"/>
    </source>
</evidence>
<dbReference type="InterPro" id="IPR056823">
    <property type="entry name" value="TEN-like_YD-shell"/>
</dbReference>
<keyword evidence="7" id="KW-0677">Repeat</keyword>
<dbReference type="OrthoDB" id="442731at2759"/>
<dbReference type="Proteomes" id="UP000708208">
    <property type="component" value="Unassembled WGS sequence"/>
</dbReference>
<accession>A0A8J2JVL9</accession>
<dbReference type="PROSITE" id="PS50026">
    <property type="entry name" value="EGF_3"/>
    <property type="match status" value="4"/>
</dbReference>
<dbReference type="Pfam" id="PF23093">
    <property type="entry name" value="GBD_Tenm3"/>
    <property type="match status" value="1"/>
</dbReference>
<feature type="disulfide bond" evidence="11">
    <location>
        <begin position="641"/>
        <end position="650"/>
    </location>
</feature>
<dbReference type="InterPro" id="IPR001881">
    <property type="entry name" value="EGF-like_Ca-bd_dom"/>
</dbReference>
<reference evidence="15" key="1">
    <citation type="submission" date="2021-06" db="EMBL/GenBank/DDBJ databases">
        <authorList>
            <person name="Hodson N. C."/>
            <person name="Mongue J. A."/>
            <person name="Jaron S. K."/>
        </authorList>
    </citation>
    <scope>NUCLEOTIDE SEQUENCE</scope>
</reference>
<feature type="region of interest" description="Disordered" evidence="12">
    <location>
        <begin position="286"/>
        <end position="306"/>
    </location>
</feature>
<dbReference type="InterPro" id="IPR051216">
    <property type="entry name" value="Teneurin"/>
</dbReference>
<feature type="domain" description="EGF-like" evidence="14">
    <location>
        <begin position="616"/>
        <end position="651"/>
    </location>
</feature>
<feature type="disulfide bond" evidence="11">
    <location>
        <begin position="575"/>
        <end position="584"/>
    </location>
</feature>
<evidence type="ECO:0000256" key="4">
    <source>
        <dbReference type="ARBA" id="ARBA00022475"/>
    </source>
</evidence>
<dbReference type="CDD" id="cd00054">
    <property type="entry name" value="EGF_CA"/>
    <property type="match status" value="2"/>
</dbReference>
<dbReference type="FunFam" id="2.10.25.10:FF:000021">
    <property type="entry name" value="Teneurin transmembrane protein 2"/>
    <property type="match status" value="2"/>
</dbReference>
<dbReference type="CDD" id="cd00053">
    <property type="entry name" value="EGF"/>
    <property type="match status" value="1"/>
</dbReference>
<dbReference type="InterPro" id="IPR056822">
    <property type="entry name" value="TEN_NHL"/>
</dbReference>
<protein>
    <recommendedName>
        <fullName evidence="14">EGF-like domain-containing protein</fullName>
    </recommendedName>
</protein>
<keyword evidence="9 13" id="KW-0472">Membrane</keyword>
<evidence type="ECO:0000256" key="10">
    <source>
        <dbReference type="ARBA" id="ARBA00023157"/>
    </source>
</evidence>
<dbReference type="Pfam" id="PF15636">
    <property type="entry name" value="Tox-GHH"/>
    <property type="match status" value="1"/>
</dbReference>
<dbReference type="PROSITE" id="PS01186">
    <property type="entry name" value="EGF_2"/>
    <property type="match status" value="4"/>
</dbReference>
<dbReference type="InterPro" id="IPR002049">
    <property type="entry name" value="LE_dom"/>
</dbReference>
<feature type="disulfide bond" evidence="11">
    <location>
        <begin position="557"/>
        <end position="567"/>
    </location>
</feature>
<evidence type="ECO:0000256" key="12">
    <source>
        <dbReference type="SAM" id="MobiDB-lite"/>
    </source>
</evidence>
<dbReference type="CDD" id="cd00055">
    <property type="entry name" value="EGF_Lam"/>
    <property type="match status" value="1"/>
</dbReference>
<feature type="disulfide bond" evidence="11">
    <location>
        <begin position="439"/>
        <end position="448"/>
    </location>
</feature>
<dbReference type="Pfam" id="PF25024">
    <property type="entry name" value="EGF_TEN"/>
    <property type="match status" value="1"/>
</dbReference>
<comment type="subcellular location">
    <subcellularLocation>
        <location evidence="2">Cell membrane</location>
    </subcellularLocation>
    <subcellularLocation>
        <location evidence="1">Membrane</location>
        <topology evidence="1">Single-pass membrane protein</topology>
    </subcellularLocation>
</comment>
<evidence type="ECO:0000256" key="8">
    <source>
        <dbReference type="ARBA" id="ARBA00022989"/>
    </source>
</evidence>
<dbReference type="SMART" id="SM00179">
    <property type="entry name" value="EGF_CA"/>
    <property type="match status" value="1"/>
</dbReference>
<keyword evidence="10 11" id="KW-1015">Disulfide bond</keyword>
<comment type="similarity">
    <text evidence="3">Belongs to the tenascin family. Teneurin subfamily.</text>
</comment>
<evidence type="ECO:0000256" key="3">
    <source>
        <dbReference type="ARBA" id="ARBA00009385"/>
    </source>
</evidence>
<evidence type="ECO:0000256" key="1">
    <source>
        <dbReference type="ARBA" id="ARBA00004167"/>
    </source>
</evidence>
<organism evidence="15 16">
    <name type="scientific">Allacma fusca</name>
    <dbReference type="NCBI Taxonomy" id="39272"/>
    <lineage>
        <taxon>Eukaryota</taxon>
        <taxon>Metazoa</taxon>
        <taxon>Ecdysozoa</taxon>
        <taxon>Arthropoda</taxon>
        <taxon>Hexapoda</taxon>
        <taxon>Collembola</taxon>
        <taxon>Symphypleona</taxon>
        <taxon>Sminthuridae</taxon>
        <taxon>Allacma</taxon>
    </lineage>
</organism>
<dbReference type="FunFam" id="2.10.25.10:FF:000013">
    <property type="entry name" value="Teneurin transmembrane protein 4"/>
    <property type="match status" value="1"/>
</dbReference>
<feature type="domain" description="EGF-like" evidence="14">
    <location>
        <begin position="553"/>
        <end position="585"/>
    </location>
</feature>
<evidence type="ECO:0000256" key="5">
    <source>
        <dbReference type="ARBA" id="ARBA00022536"/>
    </source>
</evidence>
<evidence type="ECO:0000256" key="7">
    <source>
        <dbReference type="ARBA" id="ARBA00022737"/>
    </source>
</evidence>
<feature type="disulfide bond" evidence="11">
    <location>
        <begin position="473"/>
        <end position="482"/>
    </location>
</feature>
<evidence type="ECO:0000259" key="14">
    <source>
        <dbReference type="PROSITE" id="PS50026"/>
    </source>
</evidence>
<keyword evidence="16" id="KW-1185">Reference proteome</keyword>
<dbReference type="Pfam" id="PF25020">
    <property type="entry name" value="TTR_TEN1-4"/>
    <property type="match status" value="1"/>
</dbReference>
<keyword evidence="6 13" id="KW-0812">Transmembrane</keyword>
<gene>
    <name evidence="15" type="ORF">AFUS01_LOCUS16423</name>
</gene>
<dbReference type="Pfam" id="PF24329">
    <property type="entry name" value="FN-plug_TEN1-4"/>
    <property type="match status" value="1"/>
</dbReference>
<feature type="domain" description="EGF-like" evidence="14">
    <location>
        <begin position="451"/>
        <end position="483"/>
    </location>
</feature>
<dbReference type="InterPro" id="IPR000742">
    <property type="entry name" value="EGF"/>
</dbReference>
<evidence type="ECO:0000256" key="9">
    <source>
        <dbReference type="ARBA" id="ARBA00023136"/>
    </source>
</evidence>
<evidence type="ECO:0000313" key="15">
    <source>
        <dbReference type="EMBL" id="CAG7727590.1"/>
    </source>
</evidence>
<dbReference type="InterPro" id="IPR057629">
    <property type="entry name" value="Teneurin1-4_GBD"/>
</dbReference>
<sequence>MSSPYQPKSPLPMGSALATAKKLFQSDNLQTETADSNSTLSTLPSQARLVGGPPASNPKLTGIPSAPVILPVFPNSTPHSGQVTGNGAPMSMTARSLPRNQYSPSRFTLQKDCRVSDRCSWKCISVALILLCIALISILIYFAAVMGNCSRYPGTGCIVVEDAKVMARGEKHFPVIDLTSISPRSSDVEMVSPTSLVPEVTSKEDPEFNDGLTPAEIIWGQVLTRRMEPYSYWTLEMNMRENGFANLNLSFPWGSNWALLFRKNALPSVTQHDIIKIVKNGRVEHRNRRRHVRHTDKSPTSASQDPNDLWLSEDVVHHHSYHPDINSALLQLGLVVDRNKSKRDTFSDQSVVVLAEYLDSGKWFLRLFNDDYIERRVRLQAQMEPTTEIACPQQCSENGNCIHGKCHCAEGFSGTDCSNSVCPVLCSNHGRFGGGACHCNVGWKGAECDIPESECEIGNCHGNGDCINGKCSCKEGWTGEFCNERDCADRTCSQHGVCTQGKCLCQPGWAGQSCNFPETLLEKCFPDCSGHGDFDTSSGKCVCQKPFTGPNCLNVACETDCGRNGFCNGEGHCECLTGWSGDQCELLTCDGRCQDHGQCKNGTCLCSMGWNGKHCTIAGCANSCSHHGSCIMQDGSYSCKCSSGWAGLDCSVRLETNCSDDIDNDEDGMTDCADSECCENPYCREHLLCMAANDPVEVLLRKQPPSVTSSFFQRVKFLIEENSVQSYAQKDEYSERRVSVIRGQVLSSDGLGIVGIRVGISVDKSQRFGFTLTRKGGWFDMLVNGGGSVTLQFQRSPFRPMTRTVFVPWNEIVVLDPPVIMSVGSNHHRDTTPEDNPYMQRPCLSHNLELLKPIVMSSWLPAMVGAKPDKTIVFGESQILQESIVIPGSDVHLLYHSSQSPGYLATILMQLTGPEIPPGLVLVHLKITIEGELYTKTFEADPNITHTFGWKKRNVYQQKVYGLALARVAIGYEYRSCAKPIWTVQTVTLKGFDVDIADVGGWNLDIHHHYNFGHGIIQKGDGSEVHLKELPNLVTTVLGKKGQQRSLLCEPCESLLLSPIALATGPDGSLYVGDFNLIRRITPDGRIYTILQLSATKVSHQYYLTVSPADGHLYISDPEKYQVLRVNSMEEIEDPRVNWSPVVGSGLKCVPGDPENCGDGFPAKLAKLNHPKGLAVTQKGSIYIADGPNIRFVDGHDIIHTLVGSHGHRMAKLNMAKPTDFESCRLIREEITKVQLHWPSNLALNLIENSLLFIDEGILFRVTDDNQVERVLKCDSSEKVSRPILDLAFSPKGQLYFITEDSNLFTVRTDGHPLLVRTDKVAPYGQNHTDGDRQRNNLDAGFVSALSIGADGTIYVADQANLELKQVSHFMPMPNVNGDYEVAFPATGEIYVFNRYGQHILTKDLKSGKILYSFLYTKNTSYGKLSKISDSAENKILFLRDYNSIVSTIENTQGKKCSLKINHLRRLVHFQEMENSEIMLEYSDDGLLLAKTTTTGLSSLYTYDRFGRIRRIIGETGVLTDFEYGLSGPSIQVEVSDSVSQSGVTRYDILRSEEMDKVTITQASADDTVVAKKVLLADVKNVSCSLAQDSGVELSALSWGVFPLLGHTMPVQGNLMRGPSFQYMRTSETPEIPGNKHEWKFSLLGDRIGTERILDRQMWVNDSRALTIEFDQSLSREVIYNRDRESIFSIQYDNTGLPLYFIPASNIDHRFALNITYDRFNRIENWKWGESRGMQVTYGRNGFATEMKTLEGVRAKTIEYNEYGQPSKISLQSGRNYSFHYDIHGGLRSMETPKSTRHSFTFQYSIGFTKLIYQPPGYGSIKNSFVKYFNSYGLLESVWLPSESGRILYDYDLLKRLAHTLYSEGKISYKYKPRASTVSIVENKFESTTHIWTNGLTKILQAKLEFGPKLGFANARFSYEYDSNFRPTVIRAKVGGNLLPDFLLGYNSKTGLLDQVGNFRISQPNGNETVVFDGIAIFTEYQDGFGQPLQYSLTLQSMEVFRLQYSYYPNSHRLHQLRMVIKTAGYNDQQTYAPLKNFNYDVDGQLISVESAEPWKFEYDPNGNLRSLTYRGNTIPLEHNTQDRIVHFGDGSYKYDSVGRVVQNAKEEFYTYNTLGHLKRVWKEGRFEVDYFYDSEGRLVARKDNHGNTTQFFYADVIHPMSVTHIYSPRENRLLHLVYNEEERLIFFQVNRNQKYYVASDHCGTPMLIFNQNGRVVRELSRSPYGHIVYDSDPYFYLPIDYCGGILDKVTLLIHTKSKRVYDPLIGQYLTPDWDSVVDKVQDPETTHLYRLHKNDPINTKDSTLQFDHMSWLDHLGYKLETLAPQLFPDKLGVEKNSEMGLVASGLEIRMLEKMFDVPMLRTISKSVVTKSTLVPNPAALISQIDPPLGKNILLSRTVEGKAMISCPFCTSNRIYRDVFTQILNGSEFLSYIAYSPGQDVFHFAKKEAWKASDDLAELQRLGGQVNVTVHDRSSENQMVDLRIQMSGATISVKYGMSGSRELNRLIHHAKSVAVRKAWTNIKDQIRTGFPVLEFSASEKEEIAKNLHLNSHHTEFTHNPEDFPFFADDPLNIRVTKKTKSQRNRSNPNNHR</sequence>
<evidence type="ECO:0000256" key="6">
    <source>
        <dbReference type="ARBA" id="ARBA00022692"/>
    </source>
</evidence>
<feature type="domain" description="EGF-like" evidence="14">
    <location>
        <begin position="413"/>
        <end position="449"/>
    </location>
</feature>
<proteinExistence type="inferred from homology"/>
<dbReference type="InterPro" id="IPR056820">
    <property type="entry name" value="TEN_TTR-like"/>
</dbReference>
<dbReference type="PROSITE" id="PS00022">
    <property type="entry name" value="EGF_1"/>
    <property type="match status" value="4"/>
</dbReference>
<dbReference type="PANTHER" id="PTHR11219:SF69">
    <property type="entry name" value="TENEURIN-A"/>
    <property type="match status" value="1"/>
</dbReference>
<keyword evidence="5 11" id="KW-0245">EGF-like domain</keyword>
<evidence type="ECO:0000256" key="11">
    <source>
        <dbReference type="PROSITE-ProRule" id="PRU00076"/>
    </source>
</evidence>
<feature type="transmembrane region" description="Helical" evidence="13">
    <location>
        <begin position="124"/>
        <end position="144"/>
    </location>
</feature>
<keyword evidence="8 13" id="KW-1133">Transmembrane helix</keyword>
<dbReference type="GO" id="GO:0008038">
    <property type="term" value="P:neuron recognition"/>
    <property type="evidence" value="ECO:0007669"/>
    <property type="project" value="UniProtKB-ARBA"/>
</dbReference>
<dbReference type="InterPro" id="IPR057627">
    <property type="entry name" value="FN-plug_TEN1-4"/>
</dbReference>
<keyword evidence="4" id="KW-1003">Cell membrane</keyword>
<dbReference type="GO" id="GO:0005886">
    <property type="term" value="C:plasma membrane"/>
    <property type="evidence" value="ECO:0007669"/>
    <property type="project" value="UniProtKB-SubCell"/>
</dbReference>
<dbReference type="Pfam" id="PF25023">
    <property type="entry name" value="TEN_YD-shell"/>
    <property type="match status" value="1"/>
</dbReference>
<feature type="disulfide bond" evidence="11">
    <location>
        <begin position="620"/>
        <end position="630"/>
    </location>
</feature>
<dbReference type="Pfam" id="PF25021">
    <property type="entry name" value="TEN_NHL"/>
    <property type="match status" value="1"/>
</dbReference>
<dbReference type="GO" id="GO:0048513">
    <property type="term" value="P:animal organ development"/>
    <property type="evidence" value="ECO:0007669"/>
    <property type="project" value="UniProtKB-ARBA"/>
</dbReference>
<comment type="caution">
    <text evidence="11">Lacks conserved residue(s) required for the propagation of feature annotation.</text>
</comment>